<name>A0A848BW16_9FIRM</name>
<protein>
    <recommendedName>
        <fullName evidence="1">Tex protein YqgF-like domain-containing protein</fullName>
    </recommendedName>
</protein>
<dbReference type="InterPro" id="IPR012337">
    <property type="entry name" value="RNaseH-like_sf"/>
</dbReference>
<sequence>MILAIDPGSEKTGTAVLGTDGSLVCRQIIPTGDLSCHLREMYKKYAFTHIVMGNGTNHRHLQPVAEEWIRKEAPDVTFSLIDEKFTTVEGRKLYWQYTPRHGWRRLVPLSLQYPPEPVDDFVAWIIGQRYIKSLGGLS</sequence>
<dbReference type="InterPro" id="IPR037027">
    <property type="entry name" value="YqgF/RNaseH-like_dom_sf"/>
</dbReference>
<evidence type="ECO:0000259" key="1">
    <source>
        <dbReference type="Pfam" id="PF16921"/>
    </source>
</evidence>
<dbReference type="GO" id="GO:0006139">
    <property type="term" value="P:nucleobase-containing compound metabolic process"/>
    <property type="evidence" value="ECO:0007669"/>
    <property type="project" value="InterPro"/>
</dbReference>
<dbReference type="RefSeq" id="WP_059076785.1">
    <property type="nucleotide sequence ID" value="NZ_JABAFG010000010.1"/>
</dbReference>
<dbReference type="Proteomes" id="UP000591071">
    <property type="component" value="Unassembled WGS sequence"/>
</dbReference>
<dbReference type="Pfam" id="PF16921">
    <property type="entry name" value="Tex_YqgF"/>
    <property type="match status" value="1"/>
</dbReference>
<evidence type="ECO:0000313" key="3">
    <source>
        <dbReference type="Proteomes" id="UP000591071"/>
    </source>
</evidence>
<evidence type="ECO:0000313" key="2">
    <source>
        <dbReference type="EMBL" id="NME28444.1"/>
    </source>
</evidence>
<dbReference type="InterPro" id="IPR032639">
    <property type="entry name" value="Tex_YqgF"/>
</dbReference>
<organism evidence="2 3">
    <name type="scientific">Megasphaera hexanoica</name>
    <dbReference type="NCBI Taxonomy" id="1675036"/>
    <lineage>
        <taxon>Bacteria</taxon>
        <taxon>Bacillati</taxon>
        <taxon>Bacillota</taxon>
        <taxon>Negativicutes</taxon>
        <taxon>Veillonellales</taxon>
        <taxon>Veillonellaceae</taxon>
        <taxon>Megasphaera</taxon>
    </lineage>
</organism>
<proteinExistence type="predicted"/>
<feature type="domain" description="Tex protein YqgF-like" evidence="1">
    <location>
        <begin position="2"/>
        <end position="84"/>
    </location>
</feature>
<gene>
    <name evidence="2" type="ORF">HF872_07375</name>
</gene>
<dbReference type="SUPFAM" id="SSF53098">
    <property type="entry name" value="Ribonuclease H-like"/>
    <property type="match status" value="1"/>
</dbReference>
<comment type="caution">
    <text evidence="2">The sequence shown here is derived from an EMBL/GenBank/DDBJ whole genome shotgun (WGS) entry which is preliminary data.</text>
</comment>
<reference evidence="2 3" key="1">
    <citation type="submission" date="2020-04" db="EMBL/GenBank/DDBJ databases">
        <authorList>
            <person name="Hitch T.C.A."/>
            <person name="Wylensek D."/>
            <person name="Clavel T."/>
        </authorList>
    </citation>
    <scope>NUCLEOTIDE SEQUENCE [LARGE SCALE GENOMIC DNA]</scope>
    <source>
        <strain evidence="2 3">Oil-RF-744-FAT-WT-6-1</strain>
    </source>
</reference>
<dbReference type="AlphaFoldDB" id="A0A848BW16"/>
<dbReference type="EMBL" id="JABAFG010000010">
    <property type="protein sequence ID" value="NME28444.1"/>
    <property type="molecule type" value="Genomic_DNA"/>
</dbReference>
<accession>A0A848BW16</accession>
<dbReference type="Gene3D" id="3.30.420.140">
    <property type="entry name" value="YqgF/RNase H-like domain"/>
    <property type="match status" value="1"/>
</dbReference>